<proteinExistence type="predicted"/>
<dbReference type="PANTHER" id="PTHR19980">
    <property type="entry name" value="RNA CLEAVAGE STIMULATION FACTOR"/>
    <property type="match status" value="1"/>
</dbReference>
<dbReference type="Proteomes" id="UP001586593">
    <property type="component" value="Unassembled WGS sequence"/>
</dbReference>
<feature type="domain" description="Suppressor of forked" evidence="6">
    <location>
        <begin position="193"/>
        <end position="807"/>
    </location>
</feature>
<feature type="region of interest" description="Disordered" evidence="5">
    <location>
        <begin position="961"/>
        <end position="1113"/>
    </location>
</feature>
<dbReference type="PANTHER" id="PTHR19980:SF0">
    <property type="entry name" value="CLEAVAGE STIMULATION FACTOR SUBUNIT 3"/>
    <property type="match status" value="1"/>
</dbReference>
<keyword evidence="4" id="KW-0963">Cytoplasm</keyword>
<evidence type="ECO:0000313" key="8">
    <source>
        <dbReference type="Proteomes" id="UP001586593"/>
    </source>
</evidence>
<organism evidence="7 8">
    <name type="scientific">Phialemonium thermophilum</name>
    <dbReference type="NCBI Taxonomy" id="223376"/>
    <lineage>
        <taxon>Eukaryota</taxon>
        <taxon>Fungi</taxon>
        <taxon>Dikarya</taxon>
        <taxon>Ascomycota</taxon>
        <taxon>Pezizomycotina</taxon>
        <taxon>Sordariomycetes</taxon>
        <taxon>Sordariomycetidae</taxon>
        <taxon>Cephalothecales</taxon>
        <taxon>Cephalothecaceae</taxon>
        <taxon>Phialemonium</taxon>
    </lineage>
</organism>
<feature type="compositionally biased region" description="Basic and acidic residues" evidence="5">
    <location>
        <begin position="148"/>
        <end position="173"/>
    </location>
</feature>
<keyword evidence="8" id="KW-1185">Reference proteome</keyword>
<keyword evidence="2" id="KW-0677">Repeat</keyword>
<name>A0ABR3Y7A1_9PEZI</name>
<dbReference type="InterPro" id="IPR011990">
    <property type="entry name" value="TPR-like_helical_dom_sf"/>
</dbReference>
<feature type="compositionally biased region" description="Low complexity" evidence="5">
    <location>
        <begin position="80"/>
        <end position="95"/>
    </location>
</feature>
<feature type="region of interest" description="Disordered" evidence="5">
    <location>
        <begin position="148"/>
        <end position="174"/>
    </location>
</feature>
<dbReference type="EMBL" id="JAZHXJ010000004">
    <property type="protein sequence ID" value="KAL1884169.1"/>
    <property type="molecule type" value="Genomic_DNA"/>
</dbReference>
<dbReference type="SUPFAM" id="SSF48452">
    <property type="entry name" value="TPR-like"/>
    <property type="match status" value="2"/>
</dbReference>
<dbReference type="InterPro" id="IPR003107">
    <property type="entry name" value="HAT"/>
</dbReference>
<feature type="region of interest" description="Disordered" evidence="5">
    <location>
        <begin position="575"/>
        <end position="616"/>
    </location>
</feature>
<feature type="compositionally biased region" description="Low complexity" evidence="5">
    <location>
        <begin position="1049"/>
        <end position="1059"/>
    </location>
</feature>
<keyword evidence="4" id="KW-0507">mRNA processing</keyword>
<sequence length="1113" mass="124372">MADDYDPAMQGDAWGGDGEGYSGADIQQTANTQHSSRQDDAFSVEPPHDSGDDQSNDGASDAGDYDPETVTSSLLAGPESAASLPQSNPSPQPTSKKPKSAGGFLVGESESEDEEPVSSSNGPLSHGPTLQAEISAVSSRQPSIIVRDADSEFRNGQDVSHTKDDVHGGEHRSNPQIAVTATDLKPKPAHDTIATWEAQVREDPRGALDAWMGLINEYRARNRMEDARNIYERFLSVFPQAADIWISYLEMELNMNNFVEAERIFGMCLMGTPNVNLWTKYLDYIRRRNDLSDSTGHARQVVAQAYEFVIDNIGLDKDSGKIWADYIQFIKFGPGQVGGSSWQDQQKMDQLRKAYQRAICVPIQNVNTLWKEYDQFEMGLNKTTGRKFLAEKSPAYMSAKSANTALENITRGLDRTTLPRLPPAPGFDGDQDYMEQVEIWKRWISWEKSDPLDLKSDEPELLRKRILYVYKQATMALRFWPEIWVDAAEWSFENELTKDGTDVGMDFLRQGIAANPESVLLALKHADRIEATYAIEENDEAKIARGRAVREPYNKVLDTLYDMIKTLKDREKTEIAKIEESTTRPAPSGSVGSRVDNEDDEDDTANQSQRDKAKQDQIRAIQQGFTAQVQLLSRTISFVWIALARAMRRIQGKGKPGTSLGGMRQVFTDARQRGRLTSDVYVAIAQLEWTVYKEPAGAKIFERGSKLFPEDENFTIEYLKFLHSRDDFTNARVVFETCVNRLTQKPELVHKAKPLYAYFHKYESQFGELSQISKLEKRMAELFPEDPKLAHFSSRFSTDKFDPIAARIIVSPATQLRPKRSVISSIEQPTTSIQGSPRPQAFRAINSPRIQHVHATNSPKRPFQVDEHDDMNPPRKMQRSDLQEFQRGASPLKGAAGRRLDQQRRHGASSSYNTTAPVIPRDVTFLLTLIPPADTYNAQRFSAPGMVKLLQDTVIPDYSTWKARDQNSQRRNIQPSASHTPKISGDYSSQYGIPGRESPNPQRRQASPFPTDAQGRGSRLAPASAVYPPSNAQTMAGGPYEQHTPAPYPHAAPAQPSSSYGHNAAPTQGSYDGGSWSAYGNPIPAHGYAATQPNLPQNPTPQPQLPRGQYQYQ</sequence>
<feature type="region of interest" description="Disordered" evidence="5">
    <location>
        <begin position="848"/>
        <end position="915"/>
    </location>
</feature>
<protein>
    <recommendedName>
        <fullName evidence="4">mRNA 3'-end-processing protein RNA14</fullName>
    </recommendedName>
</protein>
<feature type="compositionally biased region" description="Polar residues" evidence="5">
    <location>
        <begin position="25"/>
        <end position="35"/>
    </location>
</feature>
<dbReference type="Gene3D" id="1.25.40.1040">
    <property type="match status" value="2"/>
</dbReference>
<comment type="caution">
    <text evidence="7">The sequence shown here is derived from an EMBL/GenBank/DDBJ whole genome shotgun (WGS) entry which is preliminary data.</text>
</comment>
<feature type="compositionally biased region" description="Basic and acidic residues" evidence="5">
    <location>
        <begin position="863"/>
        <end position="884"/>
    </location>
</feature>
<evidence type="ECO:0000259" key="6">
    <source>
        <dbReference type="Pfam" id="PF05843"/>
    </source>
</evidence>
<evidence type="ECO:0000256" key="5">
    <source>
        <dbReference type="SAM" id="MobiDB-lite"/>
    </source>
</evidence>
<feature type="region of interest" description="Disordered" evidence="5">
    <location>
        <begin position="1"/>
        <end position="129"/>
    </location>
</feature>
<evidence type="ECO:0000256" key="4">
    <source>
        <dbReference type="RuleBase" id="RU369035"/>
    </source>
</evidence>
<evidence type="ECO:0000256" key="3">
    <source>
        <dbReference type="ARBA" id="ARBA00023242"/>
    </source>
</evidence>
<comment type="subcellular location">
    <subcellularLocation>
        <location evidence="4">Nucleus</location>
    </subcellularLocation>
    <subcellularLocation>
        <location evidence="4">Cytoplasm</location>
    </subcellularLocation>
    <text evidence="4">Nucleus and/or cytoplasm.</text>
</comment>
<reference evidence="7 8" key="1">
    <citation type="journal article" date="2024" name="Commun. Biol.">
        <title>Comparative genomic analysis of thermophilic fungi reveals convergent evolutionary adaptations and gene losses.</title>
        <authorList>
            <person name="Steindorff A.S."/>
            <person name="Aguilar-Pontes M.V."/>
            <person name="Robinson A.J."/>
            <person name="Andreopoulos B."/>
            <person name="LaButti K."/>
            <person name="Kuo A."/>
            <person name="Mondo S."/>
            <person name="Riley R."/>
            <person name="Otillar R."/>
            <person name="Haridas S."/>
            <person name="Lipzen A."/>
            <person name="Grimwood J."/>
            <person name="Schmutz J."/>
            <person name="Clum A."/>
            <person name="Reid I.D."/>
            <person name="Moisan M.C."/>
            <person name="Butler G."/>
            <person name="Nguyen T.T.M."/>
            <person name="Dewar K."/>
            <person name="Conant G."/>
            <person name="Drula E."/>
            <person name="Henrissat B."/>
            <person name="Hansel C."/>
            <person name="Singer S."/>
            <person name="Hutchinson M.I."/>
            <person name="de Vries R.P."/>
            <person name="Natvig D.O."/>
            <person name="Powell A.J."/>
            <person name="Tsang A."/>
            <person name="Grigoriev I.V."/>
        </authorList>
    </citation>
    <scope>NUCLEOTIDE SEQUENCE [LARGE SCALE GENOMIC DNA]</scope>
    <source>
        <strain evidence="7 8">ATCC 24622</strain>
    </source>
</reference>
<accession>A0ABR3Y7A1</accession>
<feature type="region of interest" description="Disordered" evidence="5">
    <location>
        <begin position="820"/>
        <end position="839"/>
    </location>
</feature>
<evidence type="ECO:0000313" key="7">
    <source>
        <dbReference type="EMBL" id="KAL1884169.1"/>
    </source>
</evidence>
<comment type="function">
    <text evidence="1 4">Component of the cleavage factor IA (CFIA) complex, which is involved in the endonucleolytic cleavage during polyadenylation-dependent pre-mRNA 3'-end formation.</text>
</comment>
<dbReference type="InterPro" id="IPR008847">
    <property type="entry name" value="Suf"/>
</dbReference>
<dbReference type="SMART" id="SM00386">
    <property type="entry name" value="HAT"/>
    <property type="match status" value="6"/>
</dbReference>
<feature type="compositionally biased region" description="Polar residues" evidence="5">
    <location>
        <begin position="822"/>
        <end position="837"/>
    </location>
</feature>
<dbReference type="Pfam" id="PF05843">
    <property type="entry name" value="Suf"/>
    <property type="match status" value="1"/>
</dbReference>
<evidence type="ECO:0000256" key="2">
    <source>
        <dbReference type="ARBA" id="ARBA00022737"/>
    </source>
</evidence>
<gene>
    <name evidence="7" type="ORF">VTK73DRAFT_6838</name>
</gene>
<evidence type="ECO:0000256" key="1">
    <source>
        <dbReference type="ARBA" id="ARBA00002863"/>
    </source>
</evidence>
<dbReference type="InterPro" id="IPR045243">
    <property type="entry name" value="Rna14-like"/>
</dbReference>
<feature type="compositionally biased region" description="Basic and acidic residues" evidence="5">
    <location>
        <begin position="36"/>
        <end position="51"/>
    </location>
</feature>
<keyword evidence="3 4" id="KW-0539">Nucleus</keyword>
<feature type="compositionally biased region" description="Polar residues" evidence="5">
    <location>
        <begin position="969"/>
        <end position="991"/>
    </location>
</feature>